<keyword evidence="2" id="KW-1185">Reference proteome</keyword>
<sequence>MNRPPGIDVRIMVRAIGGLAVILWLAGCATPAVVMPPPQEIKSARQAEILGVLNRLGRNGDWLVIRGYHATDNAVSILTNTPWSHAAVLDMDNLQVIEAESQGVHVSPLNEFVTKAHRLLLIRPNWATEKSSIQALVKARSLVGKGYDFLGLTGLNVPDRYYCSELAVAVYKTYIPASEQIPRPVTPAQLHYWGRILYDSGNPEK</sequence>
<dbReference type="InParanoid" id="A0A1B4XC51"/>
<dbReference type="Proteomes" id="UP000243180">
    <property type="component" value="Chromosome"/>
</dbReference>
<dbReference type="OrthoDB" id="7062963at2"/>
<dbReference type="AlphaFoldDB" id="A0A1B4XC51"/>
<dbReference type="PROSITE" id="PS51257">
    <property type="entry name" value="PROKAR_LIPOPROTEIN"/>
    <property type="match status" value="1"/>
</dbReference>
<dbReference type="SUPFAM" id="SSF54001">
    <property type="entry name" value="Cysteine proteinases"/>
    <property type="match status" value="1"/>
</dbReference>
<proteinExistence type="predicted"/>
<organism evidence="1 2">
    <name type="scientific">Sulfuricaulis limicola</name>
    <dbReference type="NCBI Taxonomy" id="1620215"/>
    <lineage>
        <taxon>Bacteria</taxon>
        <taxon>Pseudomonadati</taxon>
        <taxon>Pseudomonadota</taxon>
        <taxon>Gammaproteobacteria</taxon>
        <taxon>Acidiferrobacterales</taxon>
        <taxon>Acidiferrobacteraceae</taxon>
        <taxon>Sulfuricaulis</taxon>
    </lineage>
</organism>
<accession>A0A1B4XC51</accession>
<dbReference type="RefSeq" id="WP_096359084.1">
    <property type="nucleotide sequence ID" value="NZ_AP014879.1"/>
</dbReference>
<dbReference type="EMBL" id="AP014879">
    <property type="protein sequence ID" value="BAV32399.1"/>
    <property type="molecule type" value="Genomic_DNA"/>
</dbReference>
<evidence type="ECO:0008006" key="3">
    <source>
        <dbReference type="Google" id="ProtNLM"/>
    </source>
</evidence>
<reference evidence="1 2" key="1">
    <citation type="submission" date="2015-05" db="EMBL/GenBank/DDBJ databases">
        <title>Complete genome sequence of a sulfur-oxidizing gammaproteobacterium strain HA5.</title>
        <authorList>
            <person name="Miura A."/>
            <person name="Kojima H."/>
            <person name="Fukui M."/>
        </authorList>
    </citation>
    <scope>NUCLEOTIDE SEQUENCE [LARGE SCALE GENOMIC DNA]</scope>
    <source>
        <strain evidence="1 2">HA5</strain>
    </source>
</reference>
<gene>
    <name evidence="1" type="ORF">SCL_0075</name>
</gene>
<dbReference type="KEGG" id="slim:SCL_0075"/>
<protein>
    <recommendedName>
        <fullName evidence="3">Permuted papain-like amidase YaeF/Yiix C92 family enzyme</fullName>
    </recommendedName>
</protein>
<dbReference type="Pfam" id="PF05708">
    <property type="entry name" value="Peptidase_C92"/>
    <property type="match status" value="1"/>
</dbReference>
<dbReference type="InterPro" id="IPR024453">
    <property type="entry name" value="Peptidase_C92"/>
</dbReference>
<dbReference type="InterPro" id="IPR038765">
    <property type="entry name" value="Papain-like_cys_pep_sf"/>
</dbReference>
<dbReference type="Gene3D" id="3.90.1720.10">
    <property type="entry name" value="endopeptidase domain like (from Nostoc punctiforme)"/>
    <property type="match status" value="1"/>
</dbReference>
<name>A0A1B4XC51_9GAMM</name>
<evidence type="ECO:0000313" key="2">
    <source>
        <dbReference type="Proteomes" id="UP000243180"/>
    </source>
</evidence>
<evidence type="ECO:0000313" key="1">
    <source>
        <dbReference type="EMBL" id="BAV32399.1"/>
    </source>
</evidence>